<evidence type="ECO:0000256" key="1">
    <source>
        <dbReference type="SAM" id="Phobius"/>
    </source>
</evidence>
<keyword evidence="1" id="KW-0812">Transmembrane</keyword>
<name>A0A1H9TPL7_9LACT</name>
<proteinExistence type="predicted"/>
<dbReference type="Proteomes" id="UP000198948">
    <property type="component" value="Unassembled WGS sequence"/>
</dbReference>
<feature type="transmembrane region" description="Helical" evidence="1">
    <location>
        <begin position="39"/>
        <end position="56"/>
    </location>
</feature>
<sequence length="72" mass="8029">MGAGQNLFNTLQTEAGWLVLVGILIVGIYFAIKRKFTEMWATVAVLVIAVGFVFDTEGVKTIFLNLFKSIFR</sequence>
<reference evidence="2 3" key="1">
    <citation type="submission" date="2016-10" db="EMBL/GenBank/DDBJ databases">
        <authorList>
            <person name="de Groot N.N."/>
        </authorList>
    </citation>
    <scope>NUCLEOTIDE SEQUENCE [LARGE SCALE GENOMIC DNA]</scope>
    <source>
        <strain evidence="2 3">DSM 13760</strain>
    </source>
</reference>
<dbReference type="STRING" id="142588.SAMN04488559_11545"/>
<evidence type="ECO:0000313" key="3">
    <source>
        <dbReference type="Proteomes" id="UP000198948"/>
    </source>
</evidence>
<keyword evidence="1" id="KW-0472">Membrane</keyword>
<protein>
    <submittedName>
        <fullName evidence="2">Uncharacterized protein</fullName>
    </submittedName>
</protein>
<gene>
    <name evidence="2" type="ORF">SAMN04488559_11545</name>
</gene>
<dbReference type="RefSeq" id="WP_092653217.1">
    <property type="nucleotide sequence ID" value="NZ_FOHA01000015.1"/>
</dbReference>
<feature type="transmembrane region" description="Helical" evidence="1">
    <location>
        <begin position="15"/>
        <end position="32"/>
    </location>
</feature>
<evidence type="ECO:0000313" key="2">
    <source>
        <dbReference type="EMBL" id="SER99092.1"/>
    </source>
</evidence>
<accession>A0A1H9TPL7</accession>
<keyword evidence="1" id="KW-1133">Transmembrane helix</keyword>
<keyword evidence="3" id="KW-1185">Reference proteome</keyword>
<organism evidence="2 3">
    <name type="scientific">Isobaculum melis</name>
    <dbReference type="NCBI Taxonomy" id="142588"/>
    <lineage>
        <taxon>Bacteria</taxon>
        <taxon>Bacillati</taxon>
        <taxon>Bacillota</taxon>
        <taxon>Bacilli</taxon>
        <taxon>Lactobacillales</taxon>
        <taxon>Carnobacteriaceae</taxon>
        <taxon>Isobaculum</taxon>
    </lineage>
</organism>
<dbReference type="AlphaFoldDB" id="A0A1H9TPL7"/>
<dbReference type="EMBL" id="FOHA01000015">
    <property type="protein sequence ID" value="SER99092.1"/>
    <property type="molecule type" value="Genomic_DNA"/>
</dbReference>